<evidence type="ECO:0000256" key="5">
    <source>
        <dbReference type="ARBA" id="ARBA00017322"/>
    </source>
</evidence>
<dbReference type="RefSeq" id="WP_141481165.1">
    <property type="nucleotide sequence ID" value="NZ_VICD02000034.1"/>
</dbReference>
<evidence type="ECO:0000256" key="7">
    <source>
        <dbReference type="ARBA" id="ARBA00022490"/>
    </source>
</evidence>
<evidence type="ECO:0000256" key="12">
    <source>
        <dbReference type="ARBA" id="ARBA00022777"/>
    </source>
</evidence>
<evidence type="ECO:0000256" key="4">
    <source>
        <dbReference type="ARBA" id="ARBA00012438"/>
    </source>
</evidence>
<keyword evidence="12 19" id="KW-0418">Kinase</keyword>
<comment type="catalytic activity">
    <reaction evidence="1">
        <text>ATP + protein L-histidine = ADP + protein N-phospho-L-histidine.</text>
        <dbReference type="EC" id="2.7.13.3"/>
    </reaction>
</comment>
<dbReference type="EMBL" id="VICD02000034">
    <property type="protein sequence ID" value="KAB8198247.1"/>
    <property type="molecule type" value="Genomic_DNA"/>
</dbReference>
<dbReference type="InterPro" id="IPR011712">
    <property type="entry name" value="Sig_transdc_His_kin_sub3_dim/P"/>
</dbReference>
<dbReference type="InterPro" id="IPR004358">
    <property type="entry name" value="Sig_transdc_His_kin-like_C"/>
</dbReference>
<keyword evidence="13" id="KW-0067">ATP-binding</keyword>
<keyword evidence="8" id="KW-0597">Phosphoprotein</keyword>
<keyword evidence="11" id="KW-0547">Nucleotide-binding</keyword>
<comment type="subcellular location">
    <subcellularLocation>
        <location evidence="3">Cytoplasm</location>
    </subcellularLocation>
</comment>
<dbReference type="GO" id="GO:0046872">
    <property type="term" value="F:metal ion binding"/>
    <property type="evidence" value="ECO:0007669"/>
    <property type="project" value="UniProtKB-KW"/>
</dbReference>
<gene>
    <name evidence="19" type="ORF">FKV24_003015</name>
</gene>
<dbReference type="GO" id="GO:0005524">
    <property type="term" value="F:ATP binding"/>
    <property type="evidence" value="ECO:0007669"/>
    <property type="project" value="UniProtKB-KW"/>
</dbReference>
<dbReference type="Gene3D" id="1.20.5.1930">
    <property type="match status" value="1"/>
</dbReference>
<evidence type="ECO:0000256" key="10">
    <source>
        <dbReference type="ARBA" id="ARBA00022723"/>
    </source>
</evidence>
<dbReference type="AlphaFoldDB" id="A0A508B8E1"/>
<evidence type="ECO:0000256" key="6">
    <source>
        <dbReference type="ARBA" id="ARBA00022485"/>
    </source>
</evidence>
<dbReference type="GO" id="GO:0000155">
    <property type="term" value="F:phosphorelay sensor kinase activity"/>
    <property type="evidence" value="ECO:0007669"/>
    <property type="project" value="InterPro"/>
</dbReference>
<comment type="cofactor">
    <cofactor evidence="2">
        <name>[4Fe-4S] cluster</name>
        <dbReference type="ChEBI" id="CHEBI:49883"/>
    </cofactor>
</comment>
<dbReference type="SMART" id="SM00387">
    <property type="entry name" value="HATPase_c"/>
    <property type="match status" value="1"/>
</dbReference>
<dbReference type="InterPro" id="IPR050482">
    <property type="entry name" value="Sensor_HK_TwoCompSys"/>
</dbReference>
<evidence type="ECO:0000256" key="1">
    <source>
        <dbReference type="ARBA" id="ARBA00000085"/>
    </source>
</evidence>
<protein>
    <recommendedName>
        <fullName evidence="5">Oxygen sensor histidine kinase NreB</fullName>
        <ecNumber evidence="4">2.7.13.3</ecNumber>
    </recommendedName>
    <alternativeName>
        <fullName evidence="18">Nitrogen regulation protein B</fullName>
    </alternativeName>
</protein>
<dbReference type="Gene3D" id="3.30.565.10">
    <property type="entry name" value="Histidine kinase-like ATPase, C-terminal domain"/>
    <property type="match status" value="1"/>
</dbReference>
<keyword evidence="16" id="KW-0411">Iron-sulfur</keyword>
<dbReference type="InterPro" id="IPR003594">
    <property type="entry name" value="HATPase_dom"/>
</dbReference>
<evidence type="ECO:0000256" key="13">
    <source>
        <dbReference type="ARBA" id="ARBA00022840"/>
    </source>
</evidence>
<evidence type="ECO:0000256" key="3">
    <source>
        <dbReference type="ARBA" id="ARBA00004496"/>
    </source>
</evidence>
<dbReference type="Pfam" id="PF07730">
    <property type="entry name" value="HisKA_3"/>
    <property type="match status" value="1"/>
</dbReference>
<dbReference type="GO" id="GO:0016020">
    <property type="term" value="C:membrane"/>
    <property type="evidence" value="ECO:0007669"/>
    <property type="project" value="InterPro"/>
</dbReference>
<keyword evidence="7" id="KW-0963">Cytoplasm</keyword>
<evidence type="ECO:0000313" key="19">
    <source>
        <dbReference type="EMBL" id="KAB8198247.1"/>
    </source>
</evidence>
<sequence>MSDASGNDTGLSLPAIRDQYQRLLQRLEANEREFRRLARSVWRVQEDERRRLARELHDGIGQNLTALKHRLAQLGEGMDAQQHARLDAAIALCSDTLEDTRELSRLLRPPILDDLGLEPALRWLARSQGESGGLSITVEIEPLPVLDGDLQTLLFRVAQEALNNVAKHARARHVLLRLVARGRYLQLQVADDGRGCDPQAVLGSGGSGLGGIRERLRLHGGRLELHSNPGDGARLRAIVPMDGQEGL</sequence>
<evidence type="ECO:0000256" key="18">
    <source>
        <dbReference type="ARBA" id="ARBA00030800"/>
    </source>
</evidence>
<keyword evidence="9" id="KW-0808">Transferase</keyword>
<dbReference type="CDD" id="cd16917">
    <property type="entry name" value="HATPase_UhpB-NarQ-NarX-like"/>
    <property type="match status" value="1"/>
</dbReference>
<evidence type="ECO:0000256" key="11">
    <source>
        <dbReference type="ARBA" id="ARBA00022741"/>
    </source>
</evidence>
<keyword evidence="14" id="KW-0408">Iron</keyword>
<dbReference type="PROSITE" id="PS50109">
    <property type="entry name" value="HIS_KIN"/>
    <property type="match status" value="1"/>
</dbReference>
<name>A0A508B8E1_9GAMM</name>
<evidence type="ECO:0000256" key="16">
    <source>
        <dbReference type="ARBA" id="ARBA00023014"/>
    </source>
</evidence>
<evidence type="ECO:0000256" key="9">
    <source>
        <dbReference type="ARBA" id="ARBA00022679"/>
    </source>
</evidence>
<dbReference type="GO" id="GO:0046983">
    <property type="term" value="F:protein dimerization activity"/>
    <property type="evidence" value="ECO:0007669"/>
    <property type="project" value="InterPro"/>
</dbReference>
<accession>A0A508B8E1</accession>
<dbReference type="SUPFAM" id="SSF55874">
    <property type="entry name" value="ATPase domain of HSP90 chaperone/DNA topoisomerase II/histidine kinase"/>
    <property type="match status" value="1"/>
</dbReference>
<dbReference type="InterPro" id="IPR036890">
    <property type="entry name" value="HATPase_C_sf"/>
</dbReference>
<dbReference type="EC" id="2.7.13.3" evidence="4"/>
<dbReference type="Proteomes" id="UP000320431">
    <property type="component" value="Unassembled WGS sequence"/>
</dbReference>
<comment type="caution">
    <text evidence="19">The sequence shown here is derived from an EMBL/GenBank/DDBJ whole genome shotgun (WGS) entry which is preliminary data.</text>
</comment>
<dbReference type="PANTHER" id="PTHR24421">
    <property type="entry name" value="NITRATE/NITRITE SENSOR PROTEIN NARX-RELATED"/>
    <property type="match status" value="1"/>
</dbReference>
<proteinExistence type="predicted"/>
<reference evidence="19 20" key="1">
    <citation type="submission" date="2019-10" db="EMBL/GenBank/DDBJ databases">
        <title>Lysobacter alkalisoli sp. nov., isolated from saline-alkaline soil.</title>
        <authorList>
            <person name="Sun J.-Q."/>
        </authorList>
    </citation>
    <scope>NUCLEOTIDE SEQUENCE [LARGE SCALE GENOMIC DNA]</scope>
    <source>
        <strain evidence="19 20">KCTC 42381</strain>
    </source>
</reference>
<dbReference type="Pfam" id="PF02518">
    <property type="entry name" value="HATPase_c"/>
    <property type="match status" value="1"/>
</dbReference>
<dbReference type="GO" id="GO:0005737">
    <property type="term" value="C:cytoplasm"/>
    <property type="evidence" value="ECO:0007669"/>
    <property type="project" value="UniProtKB-SubCell"/>
</dbReference>
<dbReference type="PANTHER" id="PTHR24421:SF10">
    <property type="entry name" value="NITRATE_NITRITE SENSOR PROTEIN NARQ"/>
    <property type="match status" value="1"/>
</dbReference>
<dbReference type="PRINTS" id="PR00344">
    <property type="entry name" value="BCTRLSENSOR"/>
</dbReference>
<dbReference type="GO" id="GO:0051539">
    <property type="term" value="F:4 iron, 4 sulfur cluster binding"/>
    <property type="evidence" value="ECO:0007669"/>
    <property type="project" value="UniProtKB-KW"/>
</dbReference>
<evidence type="ECO:0000256" key="17">
    <source>
        <dbReference type="ARBA" id="ARBA00024827"/>
    </source>
</evidence>
<keyword evidence="15" id="KW-0902">Two-component regulatory system</keyword>
<evidence type="ECO:0000256" key="2">
    <source>
        <dbReference type="ARBA" id="ARBA00001966"/>
    </source>
</evidence>
<organism evidence="19 20">
    <name type="scientific">Marilutibacter maris</name>
    <dbReference type="NCBI Taxonomy" id="1605891"/>
    <lineage>
        <taxon>Bacteria</taxon>
        <taxon>Pseudomonadati</taxon>
        <taxon>Pseudomonadota</taxon>
        <taxon>Gammaproteobacteria</taxon>
        <taxon>Lysobacterales</taxon>
        <taxon>Lysobacteraceae</taxon>
        <taxon>Marilutibacter</taxon>
    </lineage>
</organism>
<evidence type="ECO:0000256" key="8">
    <source>
        <dbReference type="ARBA" id="ARBA00022553"/>
    </source>
</evidence>
<comment type="function">
    <text evidence="17">Member of the two-component regulatory system NreB/NreC involved in the control of dissimilatory nitrate/nitrite reduction in response to oxygen. NreB functions as a direct oxygen sensor histidine kinase which is autophosphorylated, in the absence of oxygen, probably at the conserved histidine residue, and transfers its phosphate group probably to a conserved aspartate residue of NreC. NreB/NreC activates the expression of the nitrate (narGHJI) and nitrite (nir) reductase operons, as well as the putative nitrate transporter gene narT.</text>
</comment>
<keyword evidence="10" id="KW-0479">Metal-binding</keyword>
<keyword evidence="6" id="KW-0004">4Fe-4S</keyword>
<evidence type="ECO:0000256" key="15">
    <source>
        <dbReference type="ARBA" id="ARBA00023012"/>
    </source>
</evidence>
<evidence type="ECO:0000313" key="20">
    <source>
        <dbReference type="Proteomes" id="UP000320431"/>
    </source>
</evidence>
<evidence type="ECO:0000256" key="14">
    <source>
        <dbReference type="ARBA" id="ARBA00023004"/>
    </source>
</evidence>
<dbReference type="InterPro" id="IPR005467">
    <property type="entry name" value="His_kinase_dom"/>
</dbReference>